<dbReference type="RefSeq" id="WP_158413499.1">
    <property type="nucleotide sequence ID" value="NZ_BAVS01000014.1"/>
</dbReference>
<evidence type="ECO:0000313" key="2">
    <source>
        <dbReference type="EMBL" id="GAE93612.1"/>
    </source>
</evidence>
<evidence type="ECO:0000256" key="1">
    <source>
        <dbReference type="SAM" id="Phobius"/>
    </source>
</evidence>
<sequence length="156" mass="18067">MDESSDHYKKIFVTMLLLFLLSSPIAIYAAEWAYSFVIYNGNVYQVTDEKIEQFLIKELIGEVSRYANEPSDEYHGNASNIYPIVTGYYKIDAISVKKAIAVKVDGEFIKAEYERSLLLHWGNVVQYTIPIIFLSLLIVLYRFRENIKKAYKESLS</sequence>
<dbReference type="STRING" id="1298598.JCM21714_2711"/>
<gene>
    <name evidence="2" type="ORF">JCM21714_2711</name>
</gene>
<dbReference type="Proteomes" id="UP000019102">
    <property type="component" value="Unassembled WGS sequence"/>
</dbReference>
<evidence type="ECO:0000313" key="3">
    <source>
        <dbReference type="Proteomes" id="UP000019102"/>
    </source>
</evidence>
<feature type="transmembrane region" description="Helical" evidence="1">
    <location>
        <begin position="124"/>
        <end position="143"/>
    </location>
</feature>
<keyword evidence="3" id="KW-1185">Reference proteome</keyword>
<keyword evidence="1" id="KW-0812">Transmembrane</keyword>
<dbReference type="OrthoDB" id="2357153at2"/>
<accession>W4VK76</accession>
<keyword evidence="1" id="KW-0472">Membrane</keyword>
<protein>
    <submittedName>
        <fullName evidence="2">Uncharacterized protein</fullName>
    </submittedName>
</protein>
<comment type="caution">
    <text evidence="2">The sequence shown here is derived from an EMBL/GenBank/DDBJ whole genome shotgun (WGS) entry which is preliminary data.</text>
</comment>
<proteinExistence type="predicted"/>
<name>W4VK76_9BACI</name>
<dbReference type="EMBL" id="BAVS01000014">
    <property type="protein sequence ID" value="GAE93612.1"/>
    <property type="molecule type" value="Genomic_DNA"/>
</dbReference>
<organism evidence="2 3">
    <name type="scientific">Gracilibacillus boraciitolerans JCM 21714</name>
    <dbReference type="NCBI Taxonomy" id="1298598"/>
    <lineage>
        <taxon>Bacteria</taxon>
        <taxon>Bacillati</taxon>
        <taxon>Bacillota</taxon>
        <taxon>Bacilli</taxon>
        <taxon>Bacillales</taxon>
        <taxon>Bacillaceae</taxon>
        <taxon>Gracilibacillus</taxon>
    </lineage>
</organism>
<keyword evidence="1" id="KW-1133">Transmembrane helix</keyword>
<reference evidence="2 3" key="1">
    <citation type="journal article" date="2014" name="Genome Announc.">
        <title>Draft Genome Sequence of the Boron-Tolerant and Moderately Halotolerant Bacterium Gracilibacillus boraciitolerans JCM 21714T.</title>
        <authorList>
            <person name="Ahmed I."/>
            <person name="Oshima K."/>
            <person name="Suda W."/>
            <person name="Kitamura K."/>
            <person name="Iida T."/>
            <person name="Ohmori Y."/>
            <person name="Fujiwara T."/>
            <person name="Hattori M."/>
            <person name="Ohkuma M."/>
        </authorList>
    </citation>
    <scope>NUCLEOTIDE SEQUENCE [LARGE SCALE GENOMIC DNA]</scope>
    <source>
        <strain evidence="2 3">JCM 21714</strain>
    </source>
</reference>
<dbReference type="eggNOG" id="ENOG5032V8E">
    <property type="taxonomic scope" value="Bacteria"/>
</dbReference>
<dbReference type="AlphaFoldDB" id="W4VK76"/>